<evidence type="ECO:0000313" key="1">
    <source>
        <dbReference type="EMBL" id="GMF44216.1"/>
    </source>
</evidence>
<dbReference type="OrthoDB" id="150239at2759"/>
<dbReference type="Proteomes" id="UP001165121">
    <property type="component" value="Unassembled WGS sequence"/>
</dbReference>
<dbReference type="EMBL" id="BSXT01001652">
    <property type="protein sequence ID" value="GMF44216.1"/>
    <property type="molecule type" value="Genomic_DNA"/>
</dbReference>
<accession>A0A9W6XS92</accession>
<sequence>MSSSVTANPVGLHEHEASEELSAWARYYLLKDVTSAVDYAAHELERIDFIWGRIRSDRGAASPAIKADIRVEVEILGALVRARDAGGALVTHASANGRATSWCSPRWSSR</sequence>
<name>A0A9W6XS92_9STRA</name>
<keyword evidence="2" id="KW-1185">Reference proteome</keyword>
<protein>
    <submittedName>
        <fullName evidence="1">Unnamed protein product</fullName>
    </submittedName>
</protein>
<evidence type="ECO:0000313" key="2">
    <source>
        <dbReference type="Proteomes" id="UP001165121"/>
    </source>
</evidence>
<dbReference type="AlphaFoldDB" id="A0A9W6XS92"/>
<proteinExistence type="predicted"/>
<reference evidence="1" key="1">
    <citation type="submission" date="2023-04" db="EMBL/GenBank/DDBJ databases">
        <title>Phytophthora fragariaefolia NBRC 109709.</title>
        <authorList>
            <person name="Ichikawa N."/>
            <person name="Sato H."/>
            <person name="Tonouchi N."/>
        </authorList>
    </citation>
    <scope>NUCLEOTIDE SEQUENCE</scope>
    <source>
        <strain evidence="1">NBRC 109709</strain>
    </source>
</reference>
<gene>
    <name evidence="1" type="ORF">Pfra01_001529100</name>
</gene>
<organism evidence="1 2">
    <name type="scientific">Phytophthora fragariaefolia</name>
    <dbReference type="NCBI Taxonomy" id="1490495"/>
    <lineage>
        <taxon>Eukaryota</taxon>
        <taxon>Sar</taxon>
        <taxon>Stramenopiles</taxon>
        <taxon>Oomycota</taxon>
        <taxon>Peronosporomycetes</taxon>
        <taxon>Peronosporales</taxon>
        <taxon>Peronosporaceae</taxon>
        <taxon>Phytophthora</taxon>
    </lineage>
</organism>
<comment type="caution">
    <text evidence="1">The sequence shown here is derived from an EMBL/GenBank/DDBJ whole genome shotgun (WGS) entry which is preliminary data.</text>
</comment>